<dbReference type="EMBL" id="JBEAFC010000003">
    <property type="protein sequence ID" value="KAL1563249.1"/>
    <property type="molecule type" value="Genomic_DNA"/>
</dbReference>
<protein>
    <submittedName>
        <fullName evidence="1">Uncharacterized protein</fullName>
    </submittedName>
</protein>
<gene>
    <name evidence="1" type="ORF">AAHA92_05736</name>
</gene>
<reference evidence="1 2" key="1">
    <citation type="submission" date="2024-06" db="EMBL/GenBank/DDBJ databases">
        <title>A chromosome level genome sequence of Diviner's sage (Salvia divinorum).</title>
        <authorList>
            <person name="Ford S.A."/>
            <person name="Ro D.-K."/>
            <person name="Ness R.W."/>
            <person name="Phillips M.A."/>
        </authorList>
    </citation>
    <scope>NUCLEOTIDE SEQUENCE [LARGE SCALE GENOMIC DNA]</scope>
    <source>
        <strain evidence="1">SAF-2024a</strain>
        <tissue evidence="1">Leaf</tissue>
    </source>
</reference>
<comment type="caution">
    <text evidence="1">The sequence shown here is derived from an EMBL/GenBank/DDBJ whole genome shotgun (WGS) entry which is preliminary data.</text>
</comment>
<dbReference type="Proteomes" id="UP001567538">
    <property type="component" value="Unassembled WGS sequence"/>
</dbReference>
<sequence>MKERANQAKILEDVMSSYQQDNKWNCEKWAGCGEILGLKWIKHTSDSSNSMLVGPQAQRGLATGGGPVGDRFPFVSLCINQVEQSSFHKTSYIR</sequence>
<evidence type="ECO:0000313" key="2">
    <source>
        <dbReference type="Proteomes" id="UP001567538"/>
    </source>
</evidence>
<evidence type="ECO:0000313" key="1">
    <source>
        <dbReference type="EMBL" id="KAL1563249.1"/>
    </source>
</evidence>
<proteinExistence type="predicted"/>
<dbReference type="AlphaFoldDB" id="A0ABD1I5J6"/>
<keyword evidence="2" id="KW-1185">Reference proteome</keyword>
<accession>A0ABD1I5J6</accession>
<name>A0ABD1I5J6_SALDI</name>
<organism evidence="1 2">
    <name type="scientific">Salvia divinorum</name>
    <name type="common">Maria pastora</name>
    <name type="synonym">Diviner's sage</name>
    <dbReference type="NCBI Taxonomy" id="28513"/>
    <lineage>
        <taxon>Eukaryota</taxon>
        <taxon>Viridiplantae</taxon>
        <taxon>Streptophyta</taxon>
        <taxon>Embryophyta</taxon>
        <taxon>Tracheophyta</taxon>
        <taxon>Spermatophyta</taxon>
        <taxon>Magnoliopsida</taxon>
        <taxon>eudicotyledons</taxon>
        <taxon>Gunneridae</taxon>
        <taxon>Pentapetalae</taxon>
        <taxon>asterids</taxon>
        <taxon>lamiids</taxon>
        <taxon>Lamiales</taxon>
        <taxon>Lamiaceae</taxon>
        <taxon>Nepetoideae</taxon>
        <taxon>Mentheae</taxon>
        <taxon>Salviinae</taxon>
        <taxon>Salvia</taxon>
        <taxon>Salvia subgen. Calosphace</taxon>
    </lineage>
</organism>